<evidence type="ECO:0000313" key="3">
    <source>
        <dbReference type="Proteomes" id="UP001411173"/>
    </source>
</evidence>
<dbReference type="RefSeq" id="WP_343194821.1">
    <property type="nucleotide sequence ID" value="NZ_JBCIVJ010000031.1"/>
</dbReference>
<accession>A0ABU9VB45</accession>
<protein>
    <submittedName>
        <fullName evidence="2">Uncharacterized protein</fullName>
    </submittedName>
</protein>
<sequence length="200" mass="22168">MGVRQDDEGKYVTSDRPFTQYDHKWQADNAESWQSACDASKSVSQPSQSYQTPQSTAVAGQSGLSILFGYATIILIFWAILNFFILIPGLRASFLLQSAGGFFAIPGAGIGFILRVVHLILFAPYVFIYPWSDGDIAKQFCYQMGVIAVISIPALILWKKIKKTILYFTGALAILSYISVGLLALNNDLWASFKVYPFLN</sequence>
<keyword evidence="1" id="KW-0812">Transmembrane</keyword>
<proteinExistence type="predicted"/>
<keyword evidence="1" id="KW-0472">Membrane</keyword>
<dbReference type="Proteomes" id="UP001411173">
    <property type="component" value="Unassembled WGS sequence"/>
</dbReference>
<organism evidence="2 3">
    <name type="scientific">Phytobacter palmae</name>
    <dbReference type="NCBI Taxonomy" id="1855371"/>
    <lineage>
        <taxon>Bacteria</taxon>
        <taxon>Pseudomonadati</taxon>
        <taxon>Pseudomonadota</taxon>
        <taxon>Gammaproteobacteria</taxon>
        <taxon>Enterobacterales</taxon>
        <taxon>Enterobacteriaceae</taxon>
        <taxon>Phytobacter</taxon>
    </lineage>
</organism>
<name>A0ABU9VB45_9ENTR</name>
<comment type="caution">
    <text evidence="2">The sequence shown here is derived from an EMBL/GenBank/DDBJ whole genome shotgun (WGS) entry which is preliminary data.</text>
</comment>
<evidence type="ECO:0000313" key="2">
    <source>
        <dbReference type="EMBL" id="MEN0581894.1"/>
    </source>
</evidence>
<feature type="transmembrane region" description="Helical" evidence="1">
    <location>
        <begin position="67"/>
        <end position="90"/>
    </location>
</feature>
<evidence type="ECO:0000256" key="1">
    <source>
        <dbReference type="SAM" id="Phobius"/>
    </source>
</evidence>
<feature type="transmembrane region" description="Helical" evidence="1">
    <location>
        <begin position="165"/>
        <end position="185"/>
    </location>
</feature>
<keyword evidence="1" id="KW-1133">Transmembrane helix</keyword>
<keyword evidence="3" id="KW-1185">Reference proteome</keyword>
<dbReference type="EMBL" id="JBCIVJ010000031">
    <property type="protein sequence ID" value="MEN0581894.1"/>
    <property type="molecule type" value="Genomic_DNA"/>
</dbReference>
<feature type="transmembrane region" description="Helical" evidence="1">
    <location>
        <begin position="102"/>
        <end position="128"/>
    </location>
</feature>
<gene>
    <name evidence="2" type="ORF">AAIG39_23245</name>
</gene>
<feature type="transmembrane region" description="Helical" evidence="1">
    <location>
        <begin position="140"/>
        <end position="158"/>
    </location>
</feature>
<reference evidence="2 3" key="1">
    <citation type="submission" date="2024-02" db="EMBL/GenBank/DDBJ databases">
        <title>Whole genome of MDR Enterobacteriaceae from southern Thailand.</title>
        <authorList>
            <person name="Surachat K."/>
        </authorList>
    </citation>
    <scope>NUCLEOTIDE SEQUENCE [LARGE SCALE GENOMIC DNA]</scope>
    <source>
        <strain evidence="2 3">PSU_29</strain>
    </source>
</reference>